<dbReference type="Proteomes" id="UP000228621">
    <property type="component" value="Unassembled WGS sequence"/>
</dbReference>
<name>A0A2A5JRG3_PSEO7</name>
<dbReference type="RefSeq" id="WP_099641787.1">
    <property type="nucleotide sequence ID" value="NZ_NKHF01000041.1"/>
</dbReference>
<accession>A0A2A5JRG3</accession>
<evidence type="ECO:0000313" key="2">
    <source>
        <dbReference type="EMBL" id="PCK31996.1"/>
    </source>
</evidence>
<comment type="caution">
    <text evidence="2">The sequence shown here is derived from an EMBL/GenBank/DDBJ whole genome shotgun (WGS) entry which is preliminary data.</text>
</comment>
<proteinExistence type="predicted"/>
<dbReference type="OrthoDB" id="6315884at2"/>
<protein>
    <submittedName>
        <fullName evidence="2">Uncharacterized protein</fullName>
    </submittedName>
</protein>
<gene>
    <name evidence="2" type="ORF">CEX98_09220</name>
</gene>
<keyword evidence="1" id="KW-1133">Transmembrane helix</keyword>
<feature type="transmembrane region" description="Helical" evidence="1">
    <location>
        <begin position="149"/>
        <end position="170"/>
    </location>
</feature>
<keyword evidence="1" id="KW-0812">Transmembrane</keyword>
<keyword evidence="1" id="KW-0472">Membrane</keyword>
<dbReference type="EMBL" id="NKHF01000041">
    <property type="protein sequence ID" value="PCK31996.1"/>
    <property type="molecule type" value="Genomic_DNA"/>
</dbReference>
<evidence type="ECO:0000313" key="3">
    <source>
        <dbReference type="Proteomes" id="UP000228621"/>
    </source>
</evidence>
<evidence type="ECO:0000256" key="1">
    <source>
        <dbReference type="SAM" id="Phobius"/>
    </source>
</evidence>
<keyword evidence="3" id="KW-1185">Reference proteome</keyword>
<organism evidence="2 3">
    <name type="scientific">Pseudoalteromonas piscicida</name>
    <dbReference type="NCBI Taxonomy" id="43662"/>
    <lineage>
        <taxon>Bacteria</taxon>
        <taxon>Pseudomonadati</taxon>
        <taxon>Pseudomonadota</taxon>
        <taxon>Gammaproteobacteria</taxon>
        <taxon>Alteromonadales</taxon>
        <taxon>Pseudoalteromonadaceae</taxon>
        <taxon>Pseudoalteromonas</taxon>
    </lineage>
</organism>
<sequence>MNEQFKVVFVGMADGKDQQSAAAAIAQRLKTSPSKIQQFYAGKTLFAPADKAKALKQVKLLASVGINAKLQSQTPSAVTNPDQERVFEALDYITSSLIRIEERLEDIEQRLGTNQNSEIDDTMEDEWESKELFDELEYDPAPPPKSKTWLYYLLAVLIILFILLGVSLFFPELLTLE</sequence>
<reference evidence="3" key="1">
    <citation type="journal article" date="2019" name="Genome Announc.">
        <title>Draft Genome Sequence of Pseudoalteromonas piscicida Strain 36Y ROTHPW, an Hypersaline Seawater Isolate from the South Coast of Sonora, Mexico.</title>
        <authorList>
            <person name="Sanchez-Diaz R."/>
            <person name="Molina-Garza Z.J."/>
            <person name="Cruz-Suarez L.E."/>
            <person name="Selvin J."/>
            <person name="Kiran G.S."/>
            <person name="Ibarra-Gamez J.C."/>
            <person name="Gomez-Gil B."/>
            <person name="Galaviz-Silva L."/>
        </authorList>
    </citation>
    <scope>NUCLEOTIDE SEQUENCE [LARGE SCALE GENOMIC DNA]</scope>
    <source>
        <strain evidence="3">36Y_RITHPW</strain>
    </source>
</reference>
<dbReference type="AlphaFoldDB" id="A0A2A5JRG3"/>